<sequence length="169" mass="18904">MAIILPEDKYVDIDGVTTRYWCLSTNCSSVLFIHGLGGAVDYWYKNVFAMPERHQVYALDWVGSGKTDKPSATYGLDDNTQFIIRFMDVVGLSHSTLVAGSVGGMLALKKASTLILWGRQDRAFPVSHAEVARNRIPDSQLKVFEECGHLPYLEYADEFNTTVLEFLST</sequence>
<dbReference type="InterPro" id="IPR000073">
    <property type="entry name" value="AB_hydrolase_1"/>
</dbReference>
<evidence type="ECO:0000313" key="3">
    <source>
        <dbReference type="Proteomes" id="UP000238218"/>
    </source>
</evidence>
<keyword evidence="3" id="KW-1185">Reference proteome</keyword>
<comment type="caution">
    <text evidence="2">The sequence shown here is derived from an EMBL/GenBank/DDBJ whole genome shotgun (WGS) entry which is preliminary data.</text>
</comment>
<dbReference type="InterPro" id="IPR029058">
    <property type="entry name" value="AB_hydrolase_fold"/>
</dbReference>
<evidence type="ECO:0000313" key="2">
    <source>
        <dbReference type="EMBL" id="PSB38970.1"/>
    </source>
</evidence>
<dbReference type="Pfam" id="PF00561">
    <property type="entry name" value="Abhydrolase_1"/>
    <property type="match status" value="2"/>
</dbReference>
<dbReference type="PANTHER" id="PTHR46438">
    <property type="entry name" value="ALPHA/BETA-HYDROLASES SUPERFAMILY PROTEIN"/>
    <property type="match status" value="1"/>
</dbReference>
<dbReference type="Proteomes" id="UP000238218">
    <property type="component" value="Unassembled WGS sequence"/>
</dbReference>
<feature type="domain" description="AB hydrolase-1" evidence="1">
    <location>
        <begin position="30"/>
        <end position="109"/>
    </location>
</feature>
<dbReference type="Gene3D" id="3.40.50.1820">
    <property type="entry name" value="alpha/beta hydrolase"/>
    <property type="match status" value="2"/>
</dbReference>
<organism evidence="2 3">
    <name type="scientific">Aphanothece cf. minutissima CCALA 015</name>
    <dbReference type="NCBI Taxonomy" id="2107695"/>
    <lineage>
        <taxon>Bacteria</taxon>
        <taxon>Bacillati</taxon>
        <taxon>Cyanobacteriota</taxon>
        <taxon>Cyanophyceae</taxon>
        <taxon>Oscillatoriophycideae</taxon>
        <taxon>Chroococcales</taxon>
        <taxon>Aphanothecaceae</taxon>
        <taxon>Aphanothece</taxon>
    </lineage>
</organism>
<dbReference type="PANTHER" id="PTHR46438:SF11">
    <property type="entry name" value="LIPASE-RELATED"/>
    <property type="match status" value="1"/>
</dbReference>
<accession>A0ABX5FAY3</accession>
<reference evidence="2 3" key="1">
    <citation type="submission" date="2018-03" db="EMBL/GenBank/DDBJ databases">
        <title>The ancient ancestry and fast evolution of plastids.</title>
        <authorList>
            <person name="Moore K.R."/>
            <person name="Magnabosco C."/>
            <person name="Momper L."/>
            <person name="Gold D.A."/>
            <person name="Bosak T."/>
            <person name="Fournier G.P."/>
        </authorList>
    </citation>
    <scope>NUCLEOTIDE SEQUENCE [LARGE SCALE GENOMIC DNA]</scope>
    <source>
        <strain evidence="2 3">CCALA 015</strain>
    </source>
</reference>
<dbReference type="EMBL" id="PVWP01000002">
    <property type="protein sequence ID" value="PSB38970.1"/>
    <property type="molecule type" value="Genomic_DNA"/>
</dbReference>
<protein>
    <recommendedName>
        <fullName evidence="1">AB hydrolase-1 domain-containing protein</fullName>
    </recommendedName>
</protein>
<proteinExistence type="predicted"/>
<gene>
    <name evidence="2" type="ORF">C7B81_04815</name>
</gene>
<dbReference type="SUPFAM" id="SSF53474">
    <property type="entry name" value="alpha/beta-Hydrolases"/>
    <property type="match status" value="1"/>
</dbReference>
<feature type="domain" description="AB hydrolase-1" evidence="1">
    <location>
        <begin position="113"/>
        <end position="154"/>
    </location>
</feature>
<evidence type="ECO:0000259" key="1">
    <source>
        <dbReference type="Pfam" id="PF00561"/>
    </source>
</evidence>
<name>A0ABX5FAY3_9CHRO</name>